<dbReference type="EMBL" id="JACAZI010000007">
    <property type="protein sequence ID" value="KAF7356641.1"/>
    <property type="molecule type" value="Genomic_DNA"/>
</dbReference>
<sequence length="231" mass="25063">MLPHLRTLSLSNFIVSWDAAIFNNLTHLRLHLQDLTFAPSMTQILAMLASSPMLTELNLLHAIETSSRLPCNESVGVIPLPRLVAFLVDDDALNHIFLLRHIEIPTHCTLSLKVEHRAQHVLAELGRSISATLAPGEMTKVHVEGDPSRVIVGGYTTTCSSSPLVQISLRCPGRYSERETASVAGTLLGSLPLTIATSLELVFRDPHSAAIPVQAWQTCLQTLGAVDSPPS</sequence>
<keyword evidence="2" id="KW-1185">Reference proteome</keyword>
<reference evidence="1" key="1">
    <citation type="submission" date="2020-05" db="EMBL/GenBank/DDBJ databases">
        <title>Mycena genomes resolve the evolution of fungal bioluminescence.</title>
        <authorList>
            <person name="Tsai I.J."/>
        </authorList>
    </citation>
    <scope>NUCLEOTIDE SEQUENCE</scope>
    <source>
        <strain evidence="1">CCC161011</strain>
    </source>
</reference>
<protein>
    <recommendedName>
        <fullName evidence="3">F-box domain-containing protein</fullName>
    </recommendedName>
</protein>
<dbReference type="Proteomes" id="UP000620124">
    <property type="component" value="Unassembled WGS sequence"/>
</dbReference>
<comment type="caution">
    <text evidence="1">The sequence shown here is derived from an EMBL/GenBank/DDBJ whole genome shotgun (WGS) entry which is preliminary data.</text>
</comment>
<accession>A0A8H6YDB6</accession>
<name>A0A8H6YDB6_9AGAR</name>
<dbReference type="OrthoDB" id="2946622at2759"/>
<evidence type="ECO:0000313" key="1">
    <source>
        <dbReference type="EMBL" id="KAF7356641.1"/>
    </source>
</evidence>
<organism evidence="1 2">
    <name type="scientific">Mycena venus</name>
    <dbReference type="NCBI Taxonomy" id="2733690"/>
    <lineage>
        <taxon>Eukaryota</taxon>
        <taxon>Fungi</taxon>
        <taxon>Dikarya</taxon>
        <taxon>Basidiomycota</taxon>
        <taxon>Agaricomycotina</taxon>
        <taxon>Agaricomycetes</taxon>
        <taxon>Agaricomycetidae</taxon>
        <taxon>Agaricales</taxon>
        <taxon>Marasmiineae</taxon>
        <taxon>Mycenaceae</taxon>
        <taxon>Mycena</taxon>
    </lineage>
</organism>
<evidence type="ECO:0000313" key="2">
    <source>
        <dbReference type="Proteomes" id="UP000620124"/>
    </source>
</evidence>
<dbReference type="AlphaFoldDB" id="A0A8H6YDB6"/>
<gene>
    <name evidence="1" type="ORF">MVEN_00998600</name>
</gene>
<evidence type="ECO:0008006" key="3">
    <source>
        <dbReference type="Google" id="ProtNLM"/>
    </source>
</evidence>
<proteinExistence type="predicted"/>